<dbReference type="RefSeq" id="WP_275806602.1">
    <property type="nucleotide sequence ID" value="NZ_BAAANM010000005.1"/>
</dbReference>
<evidence type="ECO:0000313" key="2">
    <source>
        <dbReference type="EMBL" id="MDF2254353.1"/>
    </source>
</evidence>
<proteinExistence type="predicted"/>
<evidence type="ECO:0000313" key="3">
    <source>
        <dbReference type="Proteomes" id="UP001220022"/>
    </source>
</evidence>
<dbReference type="Proteomes" id="UP001220022">
    <property type="component" value="Unassembled WGS sequence"/>
</dbReference>
<feature type="region of interest" description="Disordered" evidence="1">
    <location>
        <begin position="110"/>
        <end position="135"/>
    </location>
</feature>
<keyword evidence="3" id="KW-1185">Reference proteome</keyword>
<accession>A0ABT5YS84</accession>
<evidence type="ECO:0000256" key="1">
    <source>
        <dbReference type="SAM" id="MobiDB-lite"/>
    </source>
</evidence>
<name>A0ABT5YS84_9ACTN</name>
<reference evidence="2 3" key="1">
    <citation type="submission" date="2023-03" db="EMBL/GenBank/DDBJ databases">
        <title>Draft genome sequence of type strain Streptomyces ferralitis JCM 14344.</title>
        <authorList>
            <person name="Klaysubun C."/>
            <person name="Duangmal K."/>
        </authorList>
    </citation>
    <scope>NUCLEOTIDE SEQUENCE [LARGE SCALE GENOMIC DNA]</scope>
    <source>
        <strain evidence="2 3">JCM 14344</strain>
    </source>
</reference>
<comment type="caution">
    <text evidence="2">The sequence shown here is derived from an EMBL/GenBank/DDBJ whole genome shotgun (WGS) entry which is preliminary data.</text>
</comment>
<gene>
    <name evidence="2" type="ORF">P2L57_01015</name>
</gene>
<sequence length="228" mass="24054">MIADRTATRAELAELLDEAAERISAILTTSYPTPTSRSYLHPVLGALSTGPQIIGELSDRLEALVAQPLPVTPAGLLAVASYASALGWLTESLGELTVAVERICTHVGIPDTAPNEHAPPRSADETAQDSHAVSRPLEEVDFTALELAAIRAAADAADLTPGDYVEALSQALRAASRITDACTEICEALLDDAAYIREEAADHIRIGAEPGSLPTLVRILLARMKADQ</sequence>
<organism evidence="2 3">
    <name type="scientific">Streptantibioticus ferralitis</name>
    <dbReference type="NCBI Taxonomy" id="236510"/>
    <lineage>
        <taxon>Bacteria</taxon>
        <taxon>Bacillati</taxon>
        <taxon>Actinomycetota</taxon>
        <taxon>Actinomycetes</taxon>
        <taxon>Kitasatosporales</taxon>
        <taxon>Streptomycetaceae</taxon>
        <taxon>Streptantibioticus</taxon>
    </lineage>
</organism>
<dbReference type="EMBL" id="JARHTQ010000001">
    <property type="protein sequence ID" value="MDF2254353.1"/>
    <property type="molecule type" value="Genomic_DNA"/>
</dbReference>
<protein>
    <submittedName>
        <fullName evidence="2">Uncharacterized protein</fullName>
    </submittedName>
</protein>